<evidence type="ECO:0008006" key="6">
    <source>
        <dbReference type="Google" id="ProtNLM"/>
    </source>
</evidence>
<protein>
    <recommendedName>
        <fullName evidence="6">GST N-terminal domain-containing protein</fullName>
    </recommendedName>
</protein>
<evidence type="ECO:0000313" key="5">
    <source>
        <dbReference type="Proteomes" id="UP001358417"/>
    </source>
</evidence>
<dbReference type="InterPro" id="IPR004045">
    <property type="entry name" value="Glutathione_S-Trfase_N"/>
</dbReference>
<reference evidence="4 5" key="1">
    <citation type="submission" date="2023-08" db="EMBL/GenBank/DDBJ databases">
        <title>Black Yeasts Isolated from many extreme environments.</title>
        <authorList>
            <person name="Coleine C."/>
            <person name="Stajich J.E."/>
            <person name="Selbmann L."/>
        </authorList>
    </citation>
    <scope>NUCLEOTIDE SEQUENCE [LARGE SCALE GENOMIC DNA]</scope>
    <source>
        <strain evidence="4 5">CCFEE 5792</strain>
    </source>
</reference>
<dbReference type="AlphaFoldDB" id="A0AAV9N9H3"/>
<dbReference type="InterPro" id="IPR036282">
    <property type="entry name" value="Glutathione-S-Trfase_C_sf"/>
</dbReference>
<dbReference type="SUPFAM" id="SSF52833">
    <property type="entry name" value="Thioredoxin-like"/>
    <property type="match status" value="1"/>
</dbReference>
<dbReference type="Proteomes" id="UP001358417">
    <property type="component" value="Unassembled WGS sequence"/>
</dbReference>
<dbReference type="GeneID" id="89970698"/>
<dbReference type="Gene3D" id="1.20.1050.10">
    <property type="match status" value="1"/>
</dbReference>
<feature type="domain" description="GST N-terminal" evidence="2">
    <location>
        <begin position="1"/>
        <end position="91"/>
    </location>
</feature>
<dbReference type="InterPro" id="IPR004046">
    <property type="entry name" value="GST_C"/>
</dbReference>
<keyword evidence="5" id="KW-1185">Reference proteome</keyword>
<sequence>MSLKIYCLHYAASDRVVWLCEELSELVPSFKYELFVYERGMEASEGKKMLVSLHAAGTAPTMVDSTVSPTITLAESGAIIEYLIHVHGQGHFSVSLSAGPHAYAEYSHWYNWAGASFQAFLDANLLGQALTALKGAPIPEDGMAYLVHQAFKNRTLNHLKQLDDRLARSKYLAGNEITAVEFYMIFSLTTFRVFLPVDLAGHANVLRYLADITARPAYRRTMEKAEKGLQPLIQPLVPLFPFDVLLGAASWDTVPGLVKDGQ</sequence>
<dbReference type="PANTHER" id="PTHR44051">
    <property type="entry name" value="GLUTATHIONE S-TRANSFERASE-RELATED"/>
    <property type="match status" value="1"/>
</dbReference>
<accession>A0AAV9N9H3</accession>
<comment type="caution">
    <text evidence="4">The sequence shown here is derived from an EMBL/GenBank/DDBJ whole genome shotgun (WGS) entry which is preliminary data.</text>
</comment>
<proteinExistence type="inferred from homology"/>
<evidence type="ECO:0000259" key="3">
    <source>
        <dbReference type="PROSITE" id="PS50405"/>
    </source>
</evidence>
<feature type="domain" description="GST C-terminal" evidence="3">
    <location>
        <begin position="99"/>
        <end position="239"/>
    </location>
</feature>
<dbReference type="Gene3D" id="3.40.30.10">
    <property type="entry name" value="Glutaredoxin"/>
    <property type="match status" value="1"/>
</dbReference>
<dbReference type="EMBL" id="JAVRRD010000013">
    <property type="protein sequence ID" value="KAK5052625.1"/>
    <property type="molecule type" value="Genomic_DNA"/>
</dbReference>
<dbReference type="PROSITE" id="PS50404">
    <property type="entry name" value="GST_NTER"/>
    <property type="match status" value="1"/>
</dbReference>
<dbReference type="InterPro" id="IPR010987">
    <property type="entry name" value="Glutathione-S-Trfase_C-like"/>
</dbReference>
<dbReference type="PANTHER" id="PTHR44051:SF9">
    <property type="entry name" value="GLUTATHIONE S-TRANSFERASE 1"/>
    <property type="match status" value="1"/>
</dbReference>
<evidence type="ECO:0000256" key="1">
    <source>
        <dbReference type="ARBA" id="ARBA00007409"/>
    </source>
</evidence>
<dbReference type="Pfam" id="PF00043">
    <property type="entry name" value="GST_C"/>
    <property type="match status" value="1"/>
</dbReference>
<comment type="similarity">
    <text evidence="1">Belongs to the GST superfamily.</text>
</comment>
<gene>
    <name evidence="4" type="ORF">LTR84_002490</name>
</gene>
<dbReference type="InterPro" id="IPR036249">
    <property type="entry name" value="Thioredoxin-like_sf"/>
</dbReference>
<dbReference type="PROSITE" id="PS50405">
    <property type="entry name" value="GST_CTER"/>
    <property type="match status" value="1"/>
</dbReference>
<evidence type="ECO:0000259" key="2">
    <source>
        <dbReference type="PROSITE" id="PS50404"/>
    </source>
</evidence>
<organism evidence="4 5">
    <name type="scientific">Exophiala bonariae</name>
    <dbReference type="NCBI Taxonomy" id="1690606"/>
    <lineage>
        <taxon>Eukaryota</taxon>
        <taxon>Fungi</taxon>
        <taxon>Dikarya</taxon>
        <taxon>Ascomycota</taxon>
        <taxon>Pezizomycotina</taxon>
        <taxon>Eurotiomycetes</taxon>
        <taxon>Chaetothyriomycetidae</taxon>
        <taxon>Chaetothyriales</taxon>
        <taxon>Herpotrichiellaceae</taxon>
        <taxon>Exophiala</taxon>
    </lineage>
</organism>
<name>A0AAV9N9H3_9EURO</name>
<evidence type="ECO:0000313" key="4">
    <source>
        <dbReference type="EMBL" id="KAK5052625.1"/>
    </source>
</evidence>
<dbReference type="SUPFAM" id="SSF47616">
    <property type="entry name" value="GST C-terminal domain-like"/>
    <property type="match status" value="1"/>
</dbReference>
<dbReference type="RefSeq" id="XP_064706325.1">
    <property type="nucleotide sequence ID" value="XM_064846100.1"/>
</dbReference>